<evidence type="ECO:0000313" key="3">
    <source>
        <dbReference type="WBParaSite" id="Pan_g8446.t1"/>
    </source>
</evidence>
<proteinExistence type="predicted"/>
<keyword evidence="1" id="KW-1133">Transmembrane helix</keyword>
<dbReference type="InterPro" id="IPR019429">
    <property type="entry name" value="7TM_GPCR_serpentine_rcpt_Sri"/>
</dbReference>
<dbReference type="Pfam" id="PF10327">
    <property type="entry name" value="7TM_GPCR_Sri"/>
    <property type="match status" value="1"/>
</dbReference>
<reference evidence="3" key="2">
    <citation type="submission" date="2020-10" db="UniProtKB">
        <authorList>
            <consortium name="WormBaseParasite"/>
        </authorList>
    </citation>
    <scope>IDENTIFICATION</scope>
</reference>
<feature type="transmembrane region" description="Helical" evidence="1">
    <location>
        <begin position="198"/>
        <end position="220"/>
    </location>
</feature>
<dbReference type="WBParaSite" id="Pan_g8446.t1">
    <property type="protein sequence ID" value="Pan_g8446.t1"/>
    <property type="gene ID" value="Pan_g8446"/>
</dbReference>
<accession>A0A7E4W781</accession>
<feature type="transmembrane region" description="Helical" evidence="1">
    <location>
        <begin position="115"/>
        <end position="141"/>
    </location>
</feature>
<keyword evidence="1" id="KW-0472">Membrane</keyword>
<dbReference type="Proteomes" id="UP000492821">
    <property type="component" value="Unassembled WGS sequence"/>
</dbReference>
<feature type="transmembrane region" description="Helical" evidence="1">
    <location>
        <begin position="57"/>
        <end position="77"/>
    </location>
</feature>
<organism evidence="2 3">
    <name type="scientific">Panagrellus redivivus</name>
    <name type="common">Microworm</name>
    <dbReference type="NCBI Taxonomy" id="6233"/>
    <lineage>
        <taxon>Eukaryota</taxon>
        <taxon>Metazoa</taxon>
        <taxon>Ecdysozoa</taxon>
        <taxon>Nematoda</taxon>
        <taxon>Chromadorea</taxon>
        <taxon>Rhabditida</taxon>
        <taxon>Tylenchina</taxon>
        <taxon>Panagrolaimomorpha</taxon>
        <taxon>Panagrolaimoidea</taxon>
        <taxon>Panagrolaimidae</taxon>
        <taxon>Panagrellus</taxon>
    </lineage>
</organism>
<keyword evidence="2" id="KW-1185">Reference proteome</keyword>
<name>A0A7E4W781_PANRE</name>
<protein>
    <submittedName>
        <fullName evidence="3">G protein-coupled receptor</fullName>
    </submittedName>
</protein>
<feature type="transmembrane region" description="Helical" evidence="1">
    <location>
        <begin position="162"/>
        <end position="192"/>
    </location>
</feature>
<evidence type="ECO:0000256" key="1">
    <source>
        <dbReference type="SAM" id="Phobius"/>
    </source>
</evidence>
<keyword evidence="1" id="KW-0812">Transmembrane</keyword>
<feature type="transmembrane region" description="Helical" evidence="1">
    <location>
        <begin position="22"/>
        <end position="45"/>
    </location>
</feature>
<dbReference type="PANTHER" id="PTHR46964">
    <property type="entry name" value="SERPENTINE RECEPTOR, CLASS I-RELATED"/>
    <property type="match status" value="1"/>
</dbReference>
<reference evidence="2" key="1">
    <citation type="journal article" date="2013" name="Genetics">
        <title>The draft genome and transcriptome of Panagrellus redivivus are shaped by the harsh demands of a free-living lifestyle.</title>
        <authorList>
            <person name="Srinivasan J."/>
            <person name="Dillman A.R."/>
            <person name="Macchietto M.G."/>
            <person name="Heikkinen L."/>
            <person name="Lakso M."/>
            <person name="Fracchia K.M."/>
            <person name="Antoshechkin I."/>
            <person name="Mortazavi A."/>
            <person name="Wong G."/>
            <person name="Sternberg P.W."/>
        </authorList>
    </citation>
    <scope>NUCLEOTIDE SEQUENCE [LARGE SCALE GENOMIC DNA]</scope>
    <source>
        <strain evidence="2">MT8872</strain>
    </source>
</reference>
<evidence type="ECO:0000313" key="2">
    <source>
        <dbReference type="Proteomes" id="UP000492821"/>
    </source>
</evidence>
<dbReference type="AlphaFoldDB" id="A0A7E4W781"/>
<sequence length="259" mass="28682">MCCTSIFFINGNGVHEMINFTLMHFLLGYVGVSILISFIYRFYSLHGSLNFFHSKRGVILLALGIILYPVPSVIALYNGVLDREGTLVYIKANHPEYYDLFSQNSCYTFSKPTGMIIYAVVAAAEVSIMSVAVAFAGFKIYRLLSEKKAHFSAKTYELHRQLIGSLCAQAFIHFSFLAIPTVTGFAMVIYSFGNLRAVSLTIMPLLSMHSAALGLTTIIVTKPYRKAAKAILLRPFGLASKATRRSTVQITVFPQTTNS</sequence>